<dbReference type="PROSITE" id="PS00455">
    <property type="entry name" value="AMP_BINDING"/>
    <property type="match status" value="1"/>
</dbReference>
<dbReference type="Proteomes" id="UP001152795">
    <property type="component" value="Unassembled WGS sequence"/>
</dbReference>
<dbReference type="GO" id="GO:0003987">
    <property type="term" value="F:acetate-CoA ligase activity"/>
    <property type="evidence" value="ECO:0007669"/>
    <property type="project" value="UniProtKB-UniRule"/>
</dbReference>
<protein>
    <recommendedName>
        <fullName evidence="5">Acetyl-coenzyme A synthetase</fullName>
        <ecNumber evidence="5">6.2.1.1</ecNumber>
    </recommendedName>
</protein>
<dbReference type="Pfam" id="PF16177">
    <property type="entry name" value="ACAS_N"/>
    <property type="match status" value="1"/>
</dbReference>
<evidence type="ECO:0000256" key="4">
    <source>
        <dbReference type="ARBA" id="ARBA00022840"/>
    </source>
</evidence>
<dbReference type="CDD" id="cd05966">
    <property type="entry name" value="ACS"/>
    <property type="match status" value="1"/>
</dbReference>
<dbReference type="GO" id="GO:0016208">
    <property type="term" value="F:AMP binding"/>
    <property type="evidence" value="ECO:0007669"/>
    <property type="project" value="InterPro"/>
</dbReference>
<reference evidence="9" key="1">
    <citation type="submission" date="2020-04" db="EMBL/GenBank/DDBJ databases">
        <authorList>
            <person name="Alioto T."/>
            <person name="Alioto T."/>
            <person name="Gomez Garrido J."/>
        </authorList>
    </citation>
    <scope>NUCLEOTIDE SEQUENCE</scope>
    <source>
        <strain evidence="9">A484AB</strain>
    </source>
</reference>
<dbReference type="InterPro" id="IPR042099">
    <property type="entry name" value="ANL_N_sf"/>
</dbReference>
<dbReference type="SUPFAM" id="SSF56801">
    <property type="entry name" value="Acetyl-CoA synthetase-like"/>
    <property type="match status" value="1"/>
</dbReference>
<dbReference type="PANTHER" id="PTHR24095:SF14">
    <property type="entry name" value="ACETYL-COENZYME A SYNTHETASE 1"/>
    <property type="match status" value="1"/>
</dbReference>
<evidence type="ECO:0000256" key="2">
    <source>
        <dbReference type="ARBA" id="ARBA00022598"/>
    </source>
</evidence>
<name>A0A6S7H4C2_PARCT</name>
<comment type="catalytic activity">
    <reaction evidence="5">
        <text>acetate + ATP + CoA = acetyl-CoA + AMP + diphosphate</text>
        <dbReference type="Rhea" id="RHEA:23176"/>
        <dbReference type="ChEBI" id="CHEBI:30089"/>
        <dbReference type="ChEBI" id="CHEBI:30616"/>
        <dbReference type="ChEBI" id="CHEBI:33019"/>
        <dbReference type="ChEBI" id="CHEBI:57287"/>
        <dbReference type="ChEBI" id="CHEBI:57288"/>
        <dbReference type="ChEBI" id="CHEBI:456215"/>
        <dbReference type="EC" id="6.2.1.1"/>
    </reaction>
</comment>
<evidence type="ECO:0000256" key="5">
    <source>
        <dbReference type="RuleBase" id="RU361147"/>
    </source>
</evidence>
<dbReference type="OrthoDB" id="1706066at2759"/>
<keyword evidence="10" id="KW-1185">Reference proteome</keyword>
<dbReference type="Pfam" id="PF13193">
    <property type="entry name" value="AMP-binding_C"/>
    <property type="match status" value="1"/>
</dbReference>
<evidence type="ECO:0000259" key="8">
    <source>
        <dbReference type="Pfam" id="PF16177"/>
    </source>
</evidence>
<dbReference type="FunFam" id="3.30.300.30:FF:000004">
    <property type="entry name" value="Acetyl-coenzyme A synthetase"/>
    <property type="match status" value="1"/>
</dbReference>
<evidence type="ECO:0000313" key="9">
    <source>
        <dbReference type="EMBL" id="CAB3991687.1"/>
    </source>
</evidence>
<dbReference type="Gene3D" id="3.40.50.12780">
    <property type="entry name" value="N-terminal domain of ligase-like"/>
    <property type="match status" value="1"/>
</dbReference>
<dbReference type="GO" id="GO:0005739">
    <property type="term" value="C:mitochondrion"/>
    <property type="evidence" value="ECO:0007669"/>
    <property type="project" value="TreeGrafter"/>
</dbReference>
<dbReference type="NCBIfam" id="TIGR02188">
    <property type="entry name" value="Ac_CoA_lig_AcsA"/>
    <property type="match status" value="1"/>
</dbReference>
<dbReference type="GO" id="GO:0005524">
    <property type="term" value="F:ATP binding"/>
    <property type="evidence" value="ECO:0007669"/>
    <property type="project" value="UniProtKB-UniRule"/>
</dbReference>
<keyword evidence="3 5" id="KW-0547">Nucleotide-binding</keyword>
<dbReference type="FunFam" id="3.40.50.12780:FF:000001">
    <property type="entry name" value="Acetyl-coenzyme A synthetase"/>
    <property type="match status" value="1"/>
</dbReference>
<gene>
    <name evidence="9" type="ORF">PACLA_8A020551</name>
</gene>
<feature type="domain" description="Acetyl-coenzyme A synthetase N-terminal" evidence="8">
    <location>
        <begin position="46"/>
        <end position="102"/>
    </location>
</feature>
<dbReference type="InterPro" id="IPR025110">
    <property type="entry name" value="AMP-bd_C"/>
</dbReference>
<evidence type="ECO:0000259" key="6">
    <source>
        <dbReference type="Pfam" id="PF00501"/>
    </source>
</evidence>
<dbReference type="Pfam" id="PF00501">
    <property type="entry name" value="AMP-binding"/>
    <property type="match status" value="1"/>
</dbReference>
<evidence type="ECO:0000256" key="3">
    <source>
        <dbReference type="ARBA" id="ARBA00022741"/>
    </source>
</evidence>
<feature type="domain" description="AMP-binding enzyme C-terminal" evidence="7">
    <location>
        <begin position="552"/>
        <end position="631"/>
    </location>
</feature>
<dbReference type="NCBIfam" id="NF001208">
    <property type="entry name" value="PRK00174.1"/>
    <property type="match status" value="1"/>
</dbReference>
<sequence>MATLRGLRTTPQCFSRAIFHYSKGQKRFLCLSKQANSQLAFVSSEYNEIYKRSIEDPDKFWGELASTRLQWIKPFTEVMDCDMNVGKHRWFMDGLLNVSENCLDRHVNRSPESVALIWEKDEPGTHETVTYRELLKMTCQLANTLKNHGVKKGDRVCIYLPNCPLAVATMLACSRIGAAHNVVFAGFSAEALASRITDAGAEVVITADQGVRGGKTIDLKRTVDEAVSKCSGVRHVFVMSRTGADVPMGKKDISLEKAMSEESAECAVEPMNSEDMLFLLYTSGSTGKPKGIQHSQAGYLLYTNLTFQHVFGYEPGDIFSCVADIGWITGHSYVVYGPLSNGATSVLFESIPTYPDPGRYWETVQRLKINQFYGAPTAIRLLLKYEVDWVKKYDRSSLRVLGTVGEPINADAWHWYNEVVGEKRCTVVDTWWQTETGGIFIAPRPSADNSTPKPEFATRPFFGVEPVLLDSEGVELHGNNVSGNLCIRGSVPSMARTVYGDHRRYLETYYTTFPGYYFTGDGALRDKDGHYRITGRVDDVINISGHRLGTAEIEDALDNHPDVAESAVVGFPHDIKGEGIYAYVTLKEHALITPEDLRLQLKKLVKKEIGSFAAPEIIQVAPGLPKTRSGKIMRRILRKVAANEFEDLGDVSTLAEPSVVEGIVNEHKKLIESK</sequence>
<feature type="domain" description="AMP-dependent synthetase/ligase" evidence="6">
    <location>
        <begin position="103"/>
        <end position="495"/>
    </location>
</feature>
<dbReference type="InterPro" id="IPR045851">
    <property type="entry name" value="AMP-bd_C_sf"/>
</dbReference>
<proteinExistence type="inferred from homology"/>
<dbReference type="Gene3D" id="3.30.300.30">
    <property type="match status" value="1"/>
</dbReference>
<evidence type="ECO:0000259" key="7">
    <source>
        <dbReference type="Pfam" id="PF13193"/>
    </source>
</evidence>
<dbReference type="InterPro" id="IPR011904">
    <property type="entry name" value="Ac_CoA_lig"/>
</dbReference>
<dbReference type="PANTHER" id="PTHR24095">
    <property type="entry name" value="ACETYL-COENZYME A SYNTHETASE"/>
    <property type="match status" value="1"/>
</dbReference>
<comment type="caution">
    <text evidence="9">The sequence shown here is derived from an EMBL/GenBank/DDBJ whole genome shotgun (WGS) entry which is preliminary data.</text>
</comment>
<accession>A0A6S7H4C2</accession>
<dbReference type="GO" id="GO:0019427">
    <property type="term" value="P:acetyl-CoA biosynthetic process from acetate"/>
    <property type="evidence" value="ECO:0007669"/>
    <property type="project" value="InterPro"/>
</dbReference>
<dbReference type="EC" id="6.2.1.1" evidence="5"/>
<dbReference type="AlphaFoldDB" id="A0A6S7H4C2"/>
<dbReference type="InterPro" id="IPR000873">
    <property type="entry name" value="AMP-dep_synth/lig_dom"/>
</dbReference>
<keyword evidence="4 5" id="KW-0067">ATP-binding</keyword>
<evidence type="ECO:0000313" key="10">
    <source>
        <dbReference type="Proteomes" id="UP001152795"/>
    </source>
</evidence>
<evidence type="ECO:0000256" key="1">
    <source>
        <dbReference type="ARBA" id="ARBA00006432"/>
    </source>
</evidence>
<dbReference type="EMBL" id="CACRXK020001900">
    <property type="protein sequence ID" value="CAB3991687.1"/>
    <property type="molecule type" value="Genomic_DNA"/>
</dbReference>
<dbReference type="InterPro" id="IPR032387">
    <property type="entry name" value="ACAS_N"/>
</dbReference>
<organism evidence="9 10">
    <name type="scientific">Paramuricea clavata</name>
    <name type="common">Red gorgonian</name>
    <name type="synonym">Violescent sea-whip</name>
    <dbReference type="NCBI Taxonomy" id="317549"/>
    <lineage>
        <taxon>Eukaryota</taxon>
        <taxon>Metazoa</taxon>
        <taxon>Cnidaria</taxon>
        <taxon>Anthozoa</taxon>
        <taxon>Octocorallia</taxon>
        <taxon>Malacalcyonacea</taxon>
        <taxon>Plexauridae</taxon>
        <taxon>Paramuricea</taxon>
    </lineage>
</organism>
<dbReference type="InterPro" id="IPR020845">
    <property type="entry name" value="AMP-binding_CS"/>
</dbReference>
<keyword evidence="2 5" id="KW-0436">Ligase</keyword>
<comment type="similarity">
    <text evidence="1 5">Belongs to the ATP-dependent AMP-binding enzyme family.</text>
</comment>